<evidence type="ECO:0000313" key="1">
    <source>
        <dbReference type="EMBL" id="CAD2171716.1"/>
    </source>
</evidence>
<dbReference type="AlphaFoldDB" id="A0A6V7V9R6"/>
<sequence>MEKYVGILFKILAYGGNKFSSITIEVLDSKLYSFIIEHIETALDITKMVKRITFRVMYGPLISSKIAKNLQVAVKGDVQYTKFELFNIYNPKIEFSINIKEGYGFVYVPPGSENKLPAIRVFIEKIS</sequence>
<evidence type="ECO:0000313" key="2">
    <source>
        <dbReference type="Proteomes" id="UP000580250"/>
    </source>
</evidence>
<gene>
    <name evidence="1" type="ORF">MENT_LOCUS23224</name>
</gene>
<organism evidence="1 2">
    <name type="scientific">Meloidogyne enterolobii</name>
    <name type="common">Root-knot nematode worm</name>
    <name type="synonym">Meloidogyne mayaguensis</name>
    <dbReference type="NCBI Taxonomy" id="390850"/>
    <lineage>
        <taxon>Eukaryota</taxon>
        <taxon>Metazoa</taxon>
        <taxon>Ecdysozoa</taxon>
        <taxon>Nematoda</taxon>
        <taxon>Chromadorea</taxon>
        <taxon>Rhabditida</taxon>
        <taxon>Tylenchina</taxon>
        <taxon>Tylenchomorpha</taxon>
        <taxon>Tylenchoidea</taxon>
        <taxon>Meloidogynidae</taxon>
        <taxon>Meloidogyninae</taxon>
        <taxon>Meloidogyne</taxon>
    </lineage>
</organism>
<protein>
    <submittedName>
        <fullName evidence="1">Uncharacterized protein</fullName>
    </submittedName>
</protein>
<dbReference type="Proteomes" id="UP000580250">
    <property type="component" value="Unassembled WGS sequence"/>
</dbReference>
<name>A0A6V7V9R6_MELEN</name>
<proteinExistence type="predicted"/>
<reference evidence="1 2" key="1">
    <citation type="submission" date="2020-08" db="EMBL/GenBank/DDBJ databases">
        <authorList>
            <person name="Koutsovoulos G."/>
            <person name="Danchin GJ E."/>
        </authorList>
    </citation>
    <scope>NUCLEOTIDE SEQUENCE [LARGE SCALE GENOMIC DNA]</scope>
</reference>
<accession>A0A6V7V9R6</accession>
<dbReference type="EMBL" id="CAJEWN010000189">
    <property type="protein sequence ID" value="CAD2171716.1"/>
    <property type="molecule type" value="Genomic_DNA"/>
</dbReference>
<comment type="caution">
    <text evidence="1">The sequence shown here is derived from an EMBL/GenBank/DDBJ whole genome shotgun (WGS) entry which is preliminary data.</text>
</comment>